<dbReference type="PANTHER" id="PTHR37526:SF1">
    <property type="entry name" value="PROTEIN TUSB"/>
    <property type="match status" value="1"/>
</dbReference>
<dbReference type="GO" id="GO:1990228">
    <property type="term" value="C:sulfurtransferase complex"/>
    <property type="evidence" value="ECO:0007669"/>
    <property type="project" value="TreeGrafter"/>
</dbReference>
<name>A0A1Y2K722_9PROT</name>
<dbReference type="Gene3D" id="3.40.1260.10">
    <property type="entry name" value="DsrEFH-like"/>
    <property type="match status" value="1"/>
</dbReference>
<comment type="caution">
    <text evidence="1">The sequence shown here is derived from an EMBL/GenBank/DDBJ whole genome shotgun (WGS) entry which is preliminary data.</text>
</comment>
<evidence type="ECO:0000313" key="2">
    <source>
        <dbReference type="Proteomes" id="UP000194003"/>
    </source>
</evidence>
<evidence type="ECO:0000313" key="1">
    <source>
        <dbReference type="EMBL" id="OSM05340.1"/>
    </source>
</evidence>
<sequence length="97" mass="10461">MLHTVNKSPFQNGSLESCLRFSNEGDTILLLEDGVFAAKPNTSKSDMVSEALKSRKIYALSADLKARGVASVIDGVEITDYAGFVDLVAENATHAWL</sequence>
<protein>
    <submittedName>
        <fullName evidence="1">Putative DsrH family protein</fullName>
    </submittedName>
</protein>
<dbReference type="GO" id="GO:0002143">
    <property type="term" value="P:tRNA wobble position uridine thiolation"/>
    <property type="evidence" value="ECO:0007669"/>
    <property type="project" value="InterPro"/>
</dbReference>
<keyword evidence="2" id="KW-1185">Reference proteome</keyword>
<reference evidence="1 2" key="1">
    <citation type="journal article" date="2016" name="BMC Genomics">
        <title>Combined genomic and structural analyses of a cultured magnetotactic bacterium reveals its niche adaptation to a dynamic environment.</title>
        <authorList>
            <person name="Araujo A.C."/>
            <person name="Morillo V."/>
            <person name="Cypriano J."/>
            <person name="Teixeira L.C."/>
            <person name="Leao P."/>
            <person name="Lyra S."/>
            <person name="Almeida L.G."/>
            <person name="Bazylinski D.A."/>
            <person name="Vasconcellos A.T."/>
            <person name="Abreu F."/>
            <person name="Lins U."/>
        </authorList>
    </citation>
    <scope>NUCLEOTIDE SEQUENCE [LARGE SCALE GENOMIC DNA]</scope>
    <source>
        <strain evidence="1 2">IT-1</strain>
    </source>
</reference>
<dbReference type="NCBIfam" id="TIGR03011">
    <property type="entry name" value="sulf_tusB_dsrH"/>
    <property type="match status" value="1"/>
</dbReference>
<dbReference type="EMBL" id="LVJN01000018">
    <property type="protein sequence ID" value="OSM05340.1"/>
    <property type="molecule type" value="Genomic_DNA"/>
</dbReference>
<organism evidence="1 2">
    <name type="scientific">Magnetofaba australis IT-1</name>
    <dbReference type="NCBI Taxonomy" id="1434232"/>
    <lineage>
        <taxon>Bacteria</taxon>
        <taxon>Pseudomonadati</taxon>
        <taxon>Pseudomonadota</taxon>
        <taxon>Magnetococcia</taxon>
        <taxon>Magnetococcales</taxon>
        <taxon>Magnetococcaceae</taxon>
        <taxon>Magnetofaba</taxon>
    </lineage>
</organism>
<proteinExistence type="predicted"/>
<dbReference type="PANTHER" id="PTHR37526">
    <property type="entry name" value="PROTEIN TUSB"/>
    <property type="match status" value="1"/>
</dbReference>
<dbReference type="Pfam" id="PF04077">
    <property type="entry name" value="DsrH"/>
    <property type="match status" value="1"/>
</dbReference>
<accession>A0A1Y2K722</accession>
<gene>
    <name evidence="1" type="ORF">MAIT1_03513</name>
</gene>
<dbReference type="RefSeq" id="WP_085441958.1">
    <property type="nucleotide sequence ID" value="NZ_LVJN01000018.1"/>
</dbReference>
<dbReference type="Proteomes" id="UP000194003">
    <property type="component" value="Unassembled WGS sequence"/>
</dbReference>
<dbReference type="OrthoDB" id="9795117at2"/>
<dbReference type="AlphaFoldDB" id="A0A1Y2K722"/>
<dbReference type="InterPro" id="IPR007215">
    <property type="entry name" value="Sulphur_relay_TusB/DsrH"/>
</dbReference>
<dbReference type="InterPro" id="IPR027396">
    <property type="entry name" value="DsrEFH-like"/>
</dbReference>
<dbReference type="STRING" id="1434232.MAIT1_03513"/>
<dbReference type="SUPFAM" id="SSF75169">
    <property type="entry name" value="DsrEFH-like"/>
    <property type="match status" value="1"/>
</dbReference>